<evidence type="ECO:0000256" key="5">
    <source>
        <dbReference type="ARBA" id="ARBA00038106"/>
    </source>
</evidence>
<dbReference type="Pfam" id="PF00254">
    <property type="entry name" value="FKBP_C"/>
    <property type="match status" value="1"/>
</dbReference>
<evidence type="ECO:0000256" key="2">
    <source>
        <dbReference type="ARBA" id="ARBA00013194"/>
    </source>
</evidence>
<dbReference type="OrthoDB" id="1902587at2759"/>
<dbReference type="Proteomes" id="UP001150569">
    <property type="component" value="Unassembled WGS sequence"/>
</dbReference>
<dbReference type="InterPro" id="IPR046357">
    <property type="entry name" value="PPIase_dom_sf"/>
</dbReference>
<dbReference type="InterPro" id="IPR050689">
    <property type="entry name" value="FKBP-type_PPIase"/>
</dbReference>
<dbReference type="SUPFAM" id="SSF54534">
    <property type="entry name" value="FKBP-like"/>
    <property type="match status" value="1"/>
</dbReference>
<dbReference type="EC" id="5.2.1.8" evidence="2 6"/>
<dbReference type="InterPro" id="IPR001179">
    <property type="entry name" value="PPIase_FKBP_dom"/>
</dbReference>
<sequence length="153" mass="16548">MPGFFNRQTVTLLLTGVLIFFSFRYLLFTPDQKPTVPQPPSPSTVMGVTRKVIKAGTGPQPKTGQKVDMLYTGKLTDGTVFDSTAKRNNQPFSFTVGVGQVIRGWDEGVPQMNVGEKAELTISPDYGYGASGVGGIIPANAVLIFEVELLKIH</sequence>
<evidence type="ECO:0000256" key="4">
    <source>
        <dbReference type="ARBA" id="ARBA00023235"/>
    </source>
</evidence>
<proteinExistence type="inferred from homology"/>
<comment type="catalytic activity">
    <reaction evidence="1 6">
        <text>[protein]-peptidylproline (omega=180) = [protein]-peptidylproline (omega=0)</text>
        <dbReference type="Rhea" id="RHEA:16237"/>
        <dbReference type="Rhea" id="RHEA-COMP:10747"/>
        <dbReference type="Rhea" id="RHEA-COMP:10748"/>
        <dbReference type="ChEBI" id="CHEBI:83833"/>
        <dbReference type="ChEBI" id="CHEBI:83834"/>
        <dbReference type="EC" id="5.2.1.8"/>
    </reaction>
</comment>
<gene>
    <name evidence="8" type="primary">FKBP1</name>
    <name evidence="8" type="ORF">IWQ60_005696</name>
</gene>
<dbReference type="GO" id="GO:0003755">
    <property type="term" value="F:peptidyl-prolyl cis-trans isomerase activity"/>
    <property type="evidence" value="ECO:0007669"/>
    <property type="project" value="UniProtKB-KW"/>
</dbReference>
<keyword evidence="3 6" id="KW-0697">Rotamase</keyword>
<evidence type="ECO:0000256" key="1">
    <source>
        <dbReference type="ARBA" id="ARBA00000971"/>
    </source>
</evidence>
<evidence type="ECO:0000313" key="8">
    <source>
        <dbReference type="EMBL" id="KAJ1923720.1"/>
    </source>
</evidence>
<dbReference type="PANTHER" id="PTHR10516:SF443">
    <property type="entry name" value="FK506-BINDING PROTEIN 59-RELATED"/>
    <property type="match status" value="1"/>
</dbReference>
<evidence type="ECO:0000313" key="9">
    <source>
        <dbReference type="Proteomes" id="UP001150569"/>
    </source>
</evidence>
<keyword evidence="4 6" id="KW-0413">Isomerase</keyword>
<dbReference type="FunFam" id="3.10.50.40:FF:000047">
    <property type="entry name" value="Peptidylprolyl isomerase"/>
    <property type="match status" value="1"/>
</dbReference>
<dbReference type="AlphaFoldDB" id="A0A9W8A6G8"/>
<name>A0A9W8A6G8_9FUNG</name>
<dbReference type="PANTHER" id="PTHR10516">
    <property type="entry name" value="PEPTIDYL-PROLYL CIS-TRANS ISOMERASE"/>
    <property type="match status" value="1"/>
</dbReference>
<dbReference type="EMBL" id="JANBPT010000316">
    <property type="protein sequence ID" value="KAJ1923720.1"/>
    <property type="molecule type" value="Genomic_DNA"/>
</dbReference>
<evidence type="ECO:0000256" key="3">
    <source>
        <dbReference type="ARBA" id="ARBA00023110"/>
    </source>
</evidence>
<accession>A0A9W8A6G8</accession>
<keyword evidence="9" id="KW-1185">Reference proteome</keyword>
<evidence type="ECO:0000259" key="7">
    <source>
        <dbReference type="PROSITE" id="PS50059"/>
    </source>
</evidence>
<dbReference type="GO" id="GO:0005737">
    <property type="term" value="C:cytoplasm"/>
    <property type="evidence" value="ECO:0007669"/>
    <property type="project" value="TreeGrafter"/>
</dbReference>
<dbReference type="PROSITE" id="PS50059">
    <property type="entry name" value="FKBP_PPIASE"/>
    <property type="match status" value="1"/>
</dbReference>
<evidence type="ECO:0000256" key="6">
    <source>
        <dbReference type="PROSITE-ProRule" id="PRU00277"/>
    </source>
</evidence>
<dbReference type="Gene3D" id="3.10.50.40">
    <property type="match status" value="1"/>
</dbReference>
<comment type="caution">
    <text evidence="8">The sequence shown here is derived from an EMBL/GenBank/DDBJ whole genome shotgun (WGS) entry which is preliminary data.</text>
</comment>
<organism evidence="8 9">
    <name type="scientific">Tieghemiomyces parasiticus</name>
    <dbReference type="NCBI Taxonomy" id="78921"/>
    <lineage>
        <taxon>Eukaryota</taxon>
        <taxon>Fungi</taxon>
        <taxon>Fungi incertae sedis</taxon>
        <taxon>Zoopagomycota</taxon>
        <taxon>Kickxellomycotina</taxon>
        <taxon>Dimargaritomycetes</taxon>
        <taxon>Dimargaritales</taxon>
        <taxon>Dimargaritaceae</taxon>
        <taxon>Tieghemiomyces</taxon>
    </lineage>
</organism>
<reference evidence="8" key="1">
    <citation type="submission" date="2022-07" db="EMBL/GenBank/DDBJ databases">
        <title>Phylogenomic reconstructions and comparative analyses of Kickxellomycotina fungi.</title>
        <authorList>
            <person name="Reynolds N.K."/>
            <person name="Stajich J.E."/>
            <person name="Barry K."/>
            <person name="Grigoriev I.V."/>
            <person name="Crous P."/>
            <person name="Smith M.E."/>
        </authorList>
    </citation>
    <scope>NUCLEOTIDE SEQUENCE</scope>
    <source>
        <strain evidence="8">RSA 861</strain>
    </source>
</reference>
<feature type="domain" description="PPIase FKBP-type" evidence="7">
    <location>
        <begin position="64"/>
        <end position="153"/>
    </location>
</feature>
<protein>
    <recommendedName>
        <fullName evidence="2 6">peptidylprolyl isomerase</fullName>
        <ecNumber evidence="2 6">5.2.1.8</ecNumber>
    </recommendedName>
</protein>
<comment type="similarity">
    <text evidence="5">Belongs to the FKBP-type PPIase family. FKBP1 subfamily.</text>
</comment>